<dbReference type="SUPFAM" id="SSF51905">
    <property type="entry name" value="FAD/NAD(P)-binding domain"/>
    <property type="match status" value="2"/>
</dbReference>
<feature type="transmembrane region" description="Helical" evidence="11">
    <location>
        <begin position="230"/>
        <end position="251"/>
    </location>
</feature>
<dbReference type="Gene3D" id="3.50.50.60">
    <property type="entry name" value="FAD/NAD(P)-binding domain"/>
    <property type="match status" value="1"/>
</dbReference>
<evidence type="ECO:0000256" key="2">
    <source>
        <dbReference type="ARBA" id="ARBA00009183"/>
    </source>
</evidence>
<evidence type="ECO:0000313" key="13">
    <source>
        <dbReference type="EMBL" id="MDR7362849.1"/>
    </source>
</evidence>
<dbReference type="Proteomes" id="UP001183648">
    <property type="component" value="Unassembled WGS sequence"/>
</dbReference>
<keyword evidence="5 11" id="KW-0812">Transmembrane</keyword>
<keyword evidence="14" id="KW-1185">Reference proteome</keyword>
<protein>
    <submittedName>
        <fullName evidence="13">Cation diffusion facilitator CzcD-associated flavoprotein CzcO/amino acid transporter</fullName>
    </submittedName>
</protein>
<dbReference type="InterPro" id="IPR050346">
    <property type="entry name" value="FMO-like"/>
</dbReference>
<evidence type="ECO:0000313" key="14">
    <source>
        <dbReference type="Proteomes" id="UP001183648"/>
    </source>
</evidence>
<feature type="transmembrane region" description="Helical" evidence="11">
    <location>
        <begin position="282"/>
        <end position="302"/>
    </location>
</feature>
<feature type="transmembrane region" description="Helical" evidence="11">
    <location>
        <begin position="152"/>
        <end position="175"/>
    </location>
</feature>
<feature type="transmembrane region" description="Helical" evidence="11">
    <location>
        <begin position="362"/>
        <end position="389"/>
    </location>
</feature>
<comment type="similarity">
    <text evidence="2">Belongs to the FMO family.</text>
</comment>
<comment type="subcellular location">
    <subcellularLocation>
        <location evidence="1">Membrane</location>
        <topology evidence="1">Multi-pass membrane protein</topology>
    </subcellularLocation>
</comment>
<feature type="transmembrane region" description="Helical" evidence="11">
    <location>
        <begin position="44"/>
        <end position="64"/>
    </location>
</feature>
<feature type="domain" description="Amino acid permease/ SLC12A" evidence="12">
    <location>
        <begin position="16"/>
        <end position="386"/>
    </location>
</feature>
<feature type="transmembrane region" description="Helical" evidence="11">
    <location>
        <begin position="195"/>
        <end position="218"/>
    </location>
</feature>
<accession>A0ABU2BWT4</accession>
<feature type="transmembrane region" description="Helical" evidence="11">
    <location>
        <begin position="435"/>
        <end position="451"/>
    </location>
</feature>
<dbReference type="Gene3D" id="1.20.1740.10">
    <property type="entry name" value="Amino acid/polyamine transporter I"/>
    <property type="match status" value="1"/>
</dbReference>
<dbReference type="Pfam" id="PF00324">
    <property type="entry name" value="AA_permease"/>
    <property type="match status" value="1"/>
</dbReference>
<dbReference type="InterPro" id="IPR004841">
    <property type="entry name" value="AA-permease/SLC12A_dom"/>
</dbReference>
<comment type="caution">
    <text evidence="13">The sequence shown here is derived from an EMBL/GenBank/DDBJ whole genome shotgun (WGS) entry which is preliminary data.</text>
</comment>
<evidence type="ECO:0000256" key="5">
    <source>
        <dbReference type="ARBA" id="ARBA00022692"/>
    </source>
</evidence>
<evidence type="ECO:0000256" key="1">
    <source>
        <dbReference type="ARBA" id="ARBA00004141"/>
    </source>
</evidence>
<keyword evidence="10 11" id="KW-0472">Membrane</keyword>
<evidence type="ECO:0000259" key="12">
    <source>
        <dbReference type="Pfam" id="PF00324"/>
    </source>
</evidence>
<reference evidence="13 14" key="1">
    <citation type="submission" date="2023-07" db="EMBL/GenBank/DDBJ databases">
        <title>Sequencing the genomes of 1000 actinobacteria strains.</title>
        <authorList>
            <person name="Klenk H.-P."/>
        </authorList>
    </citation>
    <scope>NUCLEOTIDE SEQUENCE [LARGE SCALE GENOMIC DNA]</scope>
    <source>
        <strain evidence="13 14">DSM 19426</strain>
    </source>
</reference>
<feature type="transmembrane region" description="Helical" evidence="11">
    <location>
        <begin position="16"/>
        <end position="38"/>
    </location>
</feature>
<dbReference type="EMBL" id="JAVDYG010000001">
    <property type="protein sequence ID" value="MDR7362849.1"/>
    <property type="molecule type" value="Genomic_DNA"/>
</dbReference>
<name>A0ABU2BWT4_9ACTN</name>
<dbReference type="PANTHER" id="PTHR23023">
    <property type="entry name" value="DIMETHYLANILINE MONOOXYGENASE"/>
    <property type="match status" value="1"/>
</dbReference>
<comment type="similarity">
    <text evidence="3">Belongs to the FAD-binding monooxygenase family.</text>
</comment>
<feature type="transmembrane region" description="Helical" evidence="11">
    <location>
        <begin position="95"/>
        <end position="116"/>
    </location>
</feature>
<evidence type="ECO:0000256" key="4">
    <source>
        <dbReference type="ARBA" id="ARBA00022630"/>
    </source>
</evidence>
<organism evidence="13 14">
    <name type="scientific">Nocardioides marmoribigeumensis</name>
    <dbReference type="NCBI Taxonomy" id="433649"/>
    <lineage>
        <taxon>Bacteria</taxon>
        <taxon>Bacillati</taxon>
        <taxon>Actinomycetota</taxon>
        <taxon>Actinomycetes</taxon>
        <taxon>Propionibacteriales</taxon>
        <taxon>Nocardioidaceae</taxon>
        <taxon>Nocardioides</taxon>
    </lineage>
</organism>
<sequence length="934" mass="100083">MPDAPSSRRVLSTRRVVFMVIAAAAPMAAVAGNAPLALARGDGITLPAAYLLAGLVLLCFAAAYSSMTRRVVNNGAFYVYVAKGLGKRAGIASGYVGALGYLGQTLGLAAAFGYFVSLVAAESGIDLAWGWPAAVGTVVVAVFGYRSADVSARFLGVLMVLEFAVLLVLDVLVVGEKGGGAFPAGSFSPAEVAGGSLGIALMFAFTSFIGFESAALYGEETKHPERSIPGALYISVSVIAVFYVLTSWIIIGGAGGEAAPGRAKDELGDLVFNLAEQYGGTALLDAAAVLLCTSVLASWIALHNAASRYLFALGFEGVAPAAWGRYHPVHQSPHVGSGVVTLLTVGVVGALGVAGADPYEVIASALVGLGTLSLVLMQGITAFSVLAFFRTRHDRHWFGGLAAPVVASLGLTAAFVLACLHYATLTGATNPVVNGVPLVIVLAAVAGWVAADRLRRRSPRRFAGLAHTTHRHRPDTRTTKPSYTRRYCVVGAGPAGMVMARALLREGVPFDWFERHDELGGIWNADAPGSPMYSSAHFISSRWTSGFYGYPMPSHLPDYPRWDEVRDYLHAFARRYGLDRMVTLGTAVERAEPLPDDRWRVTLRGAGGTTQVREYDGLVACPGVTWHPNLPALEGRDEFRGTVRHSNTFGDGIELRGKRVLIVGAGNSGVDIACDAARHADAAYLSVRRGYRFVPKHIAGLPTDALLTGRIEPPKGMVLSRDVDEMLDALVGDLTRFGLPAPDHEALSSHPIMNTQVLHHLAHGDLVAKPDVERLTPGGAVFADGSEVELDEVILATGYTYALPFLDESLLTWDRGHPQLWLNICAREHDSLYVLGFVELADAAYQRFDEMAQLVVMDIHARETGRHKAELSELKRTDHPDLRGGIDYVDSPRHASYVERTTYIDHLAGLRERFGWFDVDDDTYADLVVEPDGQ</sequence>
<dbReference type="RefSeq" id="WP_310302390.1">
    <property type="nucleotide sequence ID" value="NZ_BAAAPS010000013.1"/>
</dbReference>
<dbReference type="PROSITE" id="PS51318">
    <property type="entry name" value="TAT"/>
    <property type="match status" value="1"/>
</dbReference>
<feature type="transmembrane region" description="Helical" evidence="11">
    <location>
        <begin position="335"/>
        <end position="356"/>
    </location>
</feature>
<keyword evidence="6" id="KW-0274">FAD</keyword>
<dbReference type="PRINTS" id="PR00370">
    <property type="entry name" value="FMOXYGENASE"/>
</dbReference>
<evidence type="ECO:0000256" key="9">
    <source>
        <dbReference type="ARBA" id="ARBA00023002"/>
    </source>
</evidence>
<evidence type="ECO:0000256" key="10">
    <source>
        <dbReference type="ARBA" id="ARBA00023136"/>
    </source>
</evidence>
<feature type="transmembrane region" description="Helical" evidence="11">
    <location>
        <begin position="128"/>
        <end position="145"/>
    </location>
</feature>
<gene>
    <name evidence="13" type="ORF">J2S63_002402</name>
</gene>
<dbReference type="InterPro" id="IPR020946">
    <property type="entry name" value="Flavin_mOase-like"/>
</dbReference>
<keyword evidence="4" id="KW-0285">Flavoprotein</keyword>
<dbReference type="InterPro" id="IPR036188">
    <property type="entry name" value="FAD/NAD-bd_sf"/>
</dbReference>
<proteinExistence type="inferred from homology"/>
<evidence type="ECO:0000256" key="7">
    <source>
        <dbReference type="ARBA" id="ARBA00022857"/>
    </source>
</evidence>
<feature type="transmembrane region" description="Helical" evidence="11">
    <location>
        <begin position="401"/>
        <end position="423"/>
    </location>
</feature>
<evidence type="ECO:0000256" key="3">
    <source>
        <dbReference type="ARBA" id="ARBA00010139"/>
    </source>
</evidence>
<evidence type="ECO:0000256" key="11">
    <source>
        <dbReference type="SAM" id="Phobius"/>
    </source>
</evidence>
<evidence type="ECO:0000256" key="6">
    <source>
        <dbReference type="ARBA" id="ARBA00022827"/>
    </source>
</evidence>
<dbReference type="Pfam" id="PF00743">
    <property type="entry name" value="FMO-like"/>
    <property type="match status" value="1"/>
</dbReference>
<dbReference type="InterPro" id="IPR000960">
    <property type="entry name" value="Flavin_mOase"/>
</dbReference>
<dbReference type="InterPro" id="IPR006311">
    <property type="entry name" value="TAT_signal"/>
</dbReference>
<keyword evidence="9" id="KW-0560">Oxidoreductase</keyword>
<keyword evidence="7" id="KW-0521">NADP</keyword>
<evidence type="ECO:0000256" key="8">
    <source>
        <dbReference type="ARBA" id="ARBA00022989"/>
    </source>
</evidence>
<keyword evidence="8 11" id="KW-1133">Transmembrane helix</keyword>